<comment type="caution">
    <text evidence="1">The sequence shown here is derived from an EMBL/GenBank/DDBJ whole genome shotgun (WGS) entry which is preliminary data.</text>
</comment>
<dbReference type="Proteomes" id="UP000807353">
    <property type="component" value="Unassembled WGS sequence"/>
</dbReference>
<keyword evidence="2" id="KW-1185">Reference proteome</keyword>
<protein>
    <submittedName>
        <fullName evidence="1">Uncharacterized protein</fullName>
    </submittedName>
</protein>
<gene>
    <name evidence="1" type="ORF">BDZ94DRAFT_1311456</name>
</gene>
<proteinExistence type="predicted"/>
<dbReference type="OrthoDB" id="3008220at2759"/>
<name>A0A9P5Y163_9AGAR</name>
<organism evidence="1 2">
    <name type="scientific">Collybia nuda</name>
    <dbReference type="NCBI Taxonomy" id="64659"/>
    <lineage>
        <taxon>Eukaryota</taxon>
        <taxon>Fungi</taxon>
        <taxon>Dikarya</taxon>
        <taxon>Basidiomycota</taxon>
        <taxon>Agaricomycotina</taxon>
        <taxon>Agaricomycetes</taxon>
        <taxon>Agaricomycetidae</taxon>
        <taxon>Agaricales</taxon>
        <taxon>Tricholomatineae</taxon>
        <taxon>Clitocybaceae</taxon>
        <taxon>Collybia</taxon>
    </lineage>
</organism>
<reference evidence="1" key="1">
    <citation type="submission" date="2020-11" db="EMBL/GenBank/DDBJ databases">
        <authorList>
            <consortium name="DOE Joint Genome Institute"/>
            <person name="Ahrendt S."/>
            <person name="Riley R."/>
            <person name="Andreopoulos W."/>
            <person name="Labutti K."/>
            <person name="Pangilinan J."/>
            <person name="Ruiz-Duenas F.J."/>
            <person name="Barrasa J.M."/>
            <person name="Sanchez-Garcia M."/>
            <person name="Camarero S."/>
            <person name="Miyauchi S."/>
            <person name="Serrano A."/>
            <person name="Linde D."/>
            <person name="Babiker R."/>
            <person name="Drula E."/>
            <person name="Ayuso-Fernandez I."/>
            <person name="Pacheco R."/>
            <person name="Padilla G."/>
            <person name="Ferreira P."/>
            <person name="Barriuso J."/>
            <person name="Kellner H."/>
            <person name="Castanera R."/>
            <person name="Alfaro M."/>
            <person name="Ramirez L."/>
            <person name="Pisabarro A.G."/>
            <person name="Kuo A."/>
            <person name="Tritt A."/>
            <person name="Lipzen A."/>
            <person name="He G."/>
            <person name="Yan M."/>
            <person name="Ng V."/>
            <person name="Cullen D."/>
            <person name="Martin F."/>
            <person name="Rosso M.-N."/>
            <person name="Henrissat B."/>
            <person name="Hibbett D."/>
            <person name="Martinez A.T."/>
            <person name="Grigoriev I.V."/>
        </authorList>
    </citation>
    <scope>NUCLEOTIDE SEQUENCE</scope>
    <source>
        <strain evidence="1">CBS 247.69</strain>
    </source>
</reference>
<evidence type="ECO:0000313" key="1">
    <source>
        <dbReference type="EMBL" id="KAF9460440.1"/>
    </source>
</evidence>
<evidence type="ECO:0000313" key="2">
    <source>
        <dbReference type="Proteomes" id="UP000807353"/>
    </source>
</evidence>
<dbReference type="AlphaFoldDB" id="A0A9P5Y163"/>
<accession>A0A9P5Y163</accession>
<dbReference type="EMBL" id="MU150298">
    <property type="protein sequence ID" value="KAF9460440.1"/>
    <property type="molecule type" value="Genomic_DNA"/>
</dbReference>
<sequence>MATALQSKTVIYEPSPCLVALSMGIGVGVSLDKSIKRSEEKRRWPETFEPVYGPDNTPSAVPWELWELDKKFFGALSRWALPDHPETSLGRVLQNI</sequence>